<proteinExistence type="predicted"/>
<dbReference type="SMART" id="SM00855">
    <property type="entry name" value="PGAM"/>
    <property type="match status" value="1"/>
</dbReference>
<dbReference type="Proteomes" id="UP001500968">
    <property type="component" value="Unassembled WGS sequence"/>
</dbReference>
<protein>
    <submittedName>
        <fullName evidence="1">Phosphohistidine phosphatase SixA</fullName>
    </submittedName>
</protein>
<organism evidence="1 2">
    <name type="scientific">Flavobacterium cheonhonense</name>
    <dbReference type="NCBI Taxonomy" id="706185"/>
    <lineage>
        <taxon>Bacteria</taxon>
        <taxon>Pseudomonadati</taxon>
        <taxon>Bacteroidota</taxon>
        <taxon>Flavobacteriia</taxon>
        <taxon>Flavobacteriales</taxon>
        <taxon>Flavobacteriaceae</taxon>
        <taxon>Flavobacterium</taxon>
    </lineage>
</organism>
<dbReference type="RefSeq" id="WP_324690971.1">
    <property type="nucleotide sequence ID" value="NZ_BAABCR010000016.1"/>
</dbReference>
<dbReference type="CDD" id="cd07067">
    <property type="entry name" value="HP_PGM_like"/>
    <property type="match status" value="1"/>
</dbReference>
<accession>A0ABP7U989</accession>
<evidence type="ECO:0000313" key="1">
    <source>
        <dbReference type="EMBL" id="GAA4038123.1"/>
    </source>
</evidence>
<dbReference type="PANTHER" id="PTHR47623:SF1">
    <property type="entry name" value="OS09G0287300 PROTEIN"/>
    <property type="match status" value="1"/>
</dbReference>
<dbReference type="PANTHER" id="PTHR47623">
    <property type="entry name" value="OS09G0287300 PROTEIN"/>
    <property type="match status" value="1"/>
</dbReference>
<comment type="caution">
    <text evidence="1">The sequence shown here is derived from an EMBL/GenBank/DDBJ whole genome shotgun (WGS) entry which is preliminary data.</text>
</comment>
<evidence type="ECO:0000313" key="2">
    <source>
        <dbReference type="Proteomes" id="UP001500968"/>
    </source>
</evidence>
<reference evidence="2" key="1">
    <citation type="journal article" date="2019" name="Int. J. Syst. Evol. Microbiol.">
        <title>The Global Catalogue of Microorganisms (GCM) 10K type strain sequencing project: providing services to taxonomists for standard genome sequencing and annotation.</title>
        <authorList>
            <consortium name="The Broad Institute Genomics Platform"/>
            <consortium name="The Broad Institute Genome Sequencing Center for Infectious Disease"/>
            <person name="Wu L."/>
            <person name="Ma J."/>
        </authorList>
    </citation>
    <scope>NUCLEOTIDE SEQUENCE [LARGE SCALE GENOMIC DNA]</scope>
    <source>
        <strain evidence="2">JCM 17064</strain>
    </source>
</reference>
<dbReference type="InterPro" id="IPR013078">
    <property type="entry name" value="His_Pase_superF_clade-1"/>
</dbReference>
<dbReference type="SUPFAM" id="SSF53254">
    <property type="entry name" value="Phosphoglycerate mutase-like"/>
    <property type="match status" value="1"/>
</dbReference>
<keyword evidence="2" id="KW-1185">Reference proteome</keyword>
<dbReference type="InterPro" id="IPR029033">
    <property type="entry name" value="His_PPase_superfam"/>
</dbReference>
<gene>
    <name evidence="1" type="primary">sixA</name>
    <name evidence="1" type="ORF">GCM10022386_24970</name>
</gene>
<name>A0ABP7U989_9FLAO</name>
<sequence length="161" mass="18292">MKQLYLIRHAKSSWSSPLNDVDRPLTNRGIQDAHLVSGVVFHELPEAYLFWSSIAKRAKETAVILAQNVSYPLESIQFKAELYTFDDRKLEQIIKSCSNSCDHLIVCGHNEAITNFVNKFGDRFIDNVPTSGFVKLAFNANCWKDIADGQTLKTIFPKELK</sequence>
<dbReference type="Gene3D" id="3.40.50.1240">
    <property type="entry name" value="Phosphoglycerate mutase-like"/>
    <property type="match status" value="1"/>
</dbReference>
<dbReference type="EMBL" id="BAABCR010000016">
    <property type="protein sequence ID" value="GAA4038123.1"/>
    <property type="molecule type" value="Genomic_DNA"/>
</dbReference>
<dbReference type="Pfam" id="PF00300">
    <property type="entry name" value="His_Phos_1"/>
    <property type="match status" value="1"/>
</dbReference>